<dbReference type="EMBL" id="BAAARK010000061">
    <property type="protein sequence ID" value="GAA2692426.1"/>
    <property type="molecule type" value="Genomic_DNA"/>
</dbReference>
<protein>
    <submittedName>
        <fullName evidence="1">Methyltransferase domain-containing protein</fullName>
    </submittedName>
</protein>
<dbReference type="RefSeq" id="WP_344584690.1">
    <property type="nucleotide sequence ID" value="NZ_BAAARK010000061.1"/>
</dbReference>
<dbReference type="Pfam" id="PF01209">
    <property type="entry name" value="Ubie_methyltran"/>
    <property type="match status" value="1"/>
</dbReference>
<organism evidence="1 2">
    <name type="scientific">Streptomyces lunalinharesii</name>
    <dbReference type="NCBI Taxonomy" id="333384"/>
    <lineage>
        <taxon>Bacteria</taxon>
        <taxon>Bacillati</taxon>
        <taxon>Actinomycetota</taxon>
        <taxon>Actinomycetes</taxon>
        <taxon>Kitasatosporales</taxon>
        <taxon>Streptomycetaceae</taxon>
        <taxon>Streptomyces</taxon>
    </lineage>
</organism>
<dbReference type="SUPFAM" id="SSF53335">
    <property type="entry name" value="S-adenosyl-L-methionine-dependent methyltransferases"/>
    <property type="match status" value="1"/>
</dbReference>
<sequence length="220" mass="23959">MGSAVLTAPRLRWACALSAAAAAGAWWFGDKAPYPYAQRSLLELPLPFLTSARLDAVLTPSPGERILEVGPGTGLQSLHIAPQLGPHGQLDILDIQPEMLRHVMHRAGQRAVPNIVPTHADARELPFDDDTFDAMYLVTALGEIPEPQRVLDEAVRVLTPAGRLVVGEFFDRHWIPFGPLHRLADAAGLHLSTRSGSTLAYLARFQPCARSQRSLRGPES</sequence>
<dbReference type="Gene3D" id="3.40.50.150">
    <property type="entry name" value="Vaccinia Virus protein VP39"/>
    <property type="match status" value="1"/>
</dbReference>
<keyword evidence="1" id="KW-0808">Transferase</keyword>
<dbReference type="InterPro" id="IPR029063">
    <property type="entry name" value="SAM-dependent_MTases_sf"/>
</dbReference>
<dbReference type="GO" id="GO:0008168">
    <property type="term" value="F:methyltransferase activity"/>
    <property type="evidence" value="ECO:0007669"/>
    <property type="project" value="UniProtKB-KW"/>
</dbReference>
<dbReference type="PANTHER" id="PTHR43591:SF24">
    <property type="entry name" value="2-METHOXY-6-POLYPRENYL-1,4-BENZOQUINOL METHYLASE, MITOCHONDRIAL"/>
    <property type="match status" value="1"/>
</dbReference>
<keyword evidence="2" id="KW-1185">Reference proteome</keyword>
<comment type="caution">
    <text evidence="1">The sequence shown here is derived from an EMBL/GenBank/DDBJ whole genome shotgun (WGS) entry which is preliminary data.</text>
</comment>
<name>A0ABP6FIF9_9ACTN</name>
<evidence type="ECO:0000313" key="2">
    <source>
        <dbReference type="Proteomes" id="UP001500994"/>
    </source>
</evidence>
<keyword evidence="1" id="KW-0489">Methyltransferase</keyword>
<accession>A0ABP6FIF9</accession>
<dbReference type="Proteomes" id="UP001500994">
    <property type="component" value="Unassembled WGS sequence"/>
</dbReference>
<dbReference type="GO" id="GO:0032259">
    <property type="term" value="P:methylation"/>
    <property type="evidence" value="ECO:0007669"/>
    <property type="project" value="UniProtKB-KW"/>
</dbReference>
<proteinExistence type="predicted"/>
<dbReference type="PANTHER" id="PTHR43591">
    <property type="entry name" value="METHYLTRANSFERASE"/>
    <property type="match status" value="1"/>
</dbReference>
<gene>
    <name evidence="1" type="ORF">GCM10009864_78820</name>
</gene>
<reference evidence="2" key="1">
    <citation type="journal article" date="2019" name="Int. J. Syst. Evol. Microbiol.">
        <title>The Global Catalogue of Microorganisms (GCM) 10K type strain sequencing project: providing services to taxonomists for standard genome sequencing and annotation.</title>
        <authorList>
            <consortium name="The Broad Institute Genomics Platform"/>
            <consortium name="The Broad Institute Genome Sequencing Center for Infectious Disease"/>
            <person name="Wu L."/>
            <person name="Ma J."/>
        </authorList>
    </citation>
    <scope>NUCLEOTIDE SEQUENCE [LARGE SCALE GENOMIC DNA]</scope>
    <source>
        <strain evidence="2">JCM 16374</strain>
    </source>
</reference>
<dbReference type="CDD" id="cd02440">
    <property type="entry name" value="AdoMet_MTases"/>
    <property type="match status" value="1"/>
</dbReference>
<evidence type="ECO:0000313" key="1">
    <source>
        <dbReference type="EMBL" id="GAA2692426.1"/>
    </source>
</evidence>